<name>A0A392VAU5_9FABA</name>
<accession>A0A392VAU5</accession>
<evidence type="ECO:0000313" key="1">
    <source>
        <dbReference type="EMBL" id="MCI83975.1"/>
    </source>
</evidence>
<dbReference type="EMBL" id="LXQA011079901">
    <property type="protein sequence ID" value="MCI83975.1"/>
    <property type="molecule type" value="Genomic_DNA"/>
</dbReference>
<protein>
    <submittedName>
        <fullName evidence="1">Uncharacterized protein</fullName>
    </submittedName>
</protein>
<organism evidence="1 2">
    <name type="scientific">Trifolium medium</name>
    <dbReference type="NCBI Taxonomy" id="97028"/>
    <lineage>
        <taxon>Eukaryota</taxon>
        <taxon>Viridiplantae</taxon>
        <taxon>Streptophyta</taxon>
        <taxon>Embryophyta</taxon>
        <taxon>Tracheophyta</taxon>
        <taxon>Spermatophyta</taxon>
        <taxon>Magnoliopsida</taxon>
        <taxon>eudicotyledons</taxon>
        <taxon>Gunneridae</taxon>
        <taxon>Pentapetalae</taxon>
        <taxon>rosids</taxon>
        <taxon>fabids</taxon>
        <taxon>Fabales</taxon>
        <taxon>Fabaceae</taxon>
        <taxon>Papilionoideae</taxon>
        <taxon>50 kb inversion clade</taxon>
        <taxon>NPAAA clade</taxon>
        <taxon>Hologalegina</taxon>
        <taxon>IRL clade</taxon>
        <taxon>Trifolieae</taxon>
        <taxon>Trifolium</taxon>
    </lineage>
</organism>
<comment type="caution">
    <text evidence="1">The sequence shown here is derived from an EMBL/GenBank/DDBJ whole genome shotgun (WGS) entry which is preliminary data.</text>
</comment>
<sequence>MRQLINDEFHHD</sequence>
<reference evidence="1 2" key="1">
    <citation type="journal article" date="2018" name="Front. Plant Sci.">
        <title>Red Clover (Trifolium pratense) and Zigzag Clover (T. medium) - A Picture of Genomic Similarities and Differences.</title>
        <authorList>
            <person name="Dluhosova J."/>
            <person name="Istvanek J."/>
            <person name="Nedelnik J."/>
            <person name="Repkova J."/>
        </authorList>
    </citation>
    <scope>NUCLEOTIDE SEQUENCE [LARGE SCALE GENOMIC DNA]</scope>
    <source>
        <strain evidence="2">cv. 10/8</strain>
        <tissue evidence="1">Leaf</tissue>
    </source>
</reference>
<keyword evidence="2" id="KW-1185">Reference proteome</keyword>
<proteinExistence type="predicted"/>
<feature type="non-terminal residue" evidence="1">
    <location>
        <position position="12"/>
    </location>
</feature>
<evidence type="ECO:0000313" key="2">
    <source>
        <dbReference type="Proteomes" id="UP000265520"/>
    </source>
</evidence>
<dbReference type="Proteomes" id="UP000265520">
    <property type="component" value="Unassembled WGS sequence"/>
</dbReference>